<dbReference type="Pfam" id="PF13349">
    <property type="entry name" value="DUF4097"/>
    <property type="match status" value="1"/>
</dbReference>
<dbReference type="EMBL" id="SMLW01000622">
    <property type="protein sequence ID" value="MTI27322.1"/>
    <property type="molecule type" value="Genomic_DNA"/>
</dbReference>
<gene>
    <name evidence="2" type="ORF">E1163_20365</name>
</gene>
<dbReference type="Proteomes" id="UP000798808">
    <property type="component" value="Unassembled WGS sequence"/>
</dbReference>
<feature type="domain" description="DUF4097" evidence="1">
    <location>
        <begin position="149"/>
        <end position="255"/>
    </location>
</feature>
<proteinExistence type="predicted"/>
<keyword evidence="3" id="KW-1185">Reference proteome</keyword>
<sequence>MKTIITILAGLMAGNLPAQSYSEDIRQEISFEKPGAANVFYLTNINGSIKVEAYEGQQVILEAKKQVKAKNNERLERSRQELSLGVIDRYDTIIVYVKGPCGAFGIKGNKHGESRWNYNWNNCEYDYDFKFDFTLKVPKTMNLYLSTINEGDIDVSSVSGSLNVNNVNGGISLKQVSGLAKVHTINGNVTLDYQSLPKEASKYYTLNGDINVLFPKGLKADMTFKSFNGDFYTNIEKLEYKQAMVEKKPAGKSGGLAYKVDSRTAISVGGGGVNLDFETFNGDVFVKEKQ</sequence>
<evidence type="ECO:0000313" key="3">
    <source>
        <dbReference type="Proteomes" id="UP000798808"/>
    </source>
</evidence>
<accession>A0ABW9RT17</accession>
<evidence type="ECO:0000313" key="2">
    <source>
        <dbReference type="EMBL" id="MTI27322.1"/>
    </source>
</evidence>
<protein>
    <recommendedName>
        <fullName evidence="1">DUF4097 domain-containing protein</fullName>
    </recommendedName>
</protein>
<reference evidence="2 3" key="1">
    <citation type="submission" date="2019-02" db="EMBL/GenBank/DDBJ databases">
        <authorList>
            <person name="Goldberg S.R."/>
            <person name="Haltli B.A."/>
            <person name="Correa H."/>
            <person name="Russell K.G."/>
        </authorList>
    </citation>
    <scope>NUCLEOTIDE SEQUENCE [LARGE SCALE GENOMIC DNA]</scope>
    <source>
        <strain evidence="2 3">JCM 16186</strain>
    </source>
</reference>
<dbReference type="RefSeq" id="WP_155174322.1">
    <property type="nucleotide sequence ID" value="NZ_BAAAFL010000015.1"/>
</dbReference>
<name>A0ABW9RT17_9BACT</name>
<dbReference type="InterPro" id="IPR025164">
    <property type="entry name" value="Toastrack_DUF4097"/>
</dbReference>
<organism evidence="2 3">
    <name type="scientific">Fulvivirga kasyanovii</name>
    <dbReference type="NCBI Taxonomy" id="396812"/>
    <lineage>
        <taxon>Bacteria</taxon>
        <taxon>Pseudomonadati</taxon>
        <taxon>Bacteroidota</taxon>
        <taxon>Cytophagia</taxon>
        <taxon>Cytophagales</taxon>
        <taxon>Fulvivirgaceae</taxon>
        <taxon>Fulvivirga</taxon>
    </lineage>
</organism>
<evidence type="ECO:0000259" key="1">
    <source>
        <dbReference type="Pfam" id="PF13349"/>
    </source>
</evidence>
<comment type="caution">
    <text evidence="2">The sequence shown here is derived from an EMBL/GenBank/DDBJ whole genome shotgun (WGS) entry which is preliminary data.</text>
</comment>